<dbReference type="InterPro" id="IPR026181">
    <property type="entry name" value="TMEM40"/>
</dbReference>
<keyword evidence="2" id="KW-1133">Transmembrane helix</keyword>
<dbReference type="PANTHER" id="PTHR16108">
    <property type="match status" value="1"/>
</dbReference>
<dbReference type="RefSeq" id="XP_072845748.1">
    <property type="nucleotide sequence ID" value="XM_072989647.1"/>
</dbReference>
<evidence type="ECO:0000313" key="3">
    <source>
        <dbReference type="Proteomes" id="UP001652642"/>
    </source>
</evidence>
<name>A0ABM5FK08_9SAUR</name>
<dbReference type="Pfam" id="PF15817">
    <property type="entry name" value="TMEM40"/>
    <property type="match status" value="1"/>
</dbReference>
<evidence type="ECO:0000313" key="6">
    <source>
        <dbReference type="RefSeq" id="XP_072845748.1"/>
    </source>
</evidence>
<dbReference type="GeneID" id="110084949"/>
<keyword evidence="2 4" id="KW-0812">Transmembrane</keyword>
<protein>
    <submittedName>
        <fullName evidence="4 5">Transmembrane protein 40</fullName>
    </submittedName>
</protein>
<proteinExistence type="predicted"/>
<dbReference type="RefSeq" id="XP_072845746.1">
    <property type="nucleotide sequence ID" value="XM_072989645.1"/>
</dbReference>
<feature type="transmembrane region" description="Helical" evidence="2">
    <location>
        <begin position="65"/>
        <end position="85"/>
    </location>
</feature>
<feature type="region of interest" description="Disordered" evidence="1">
    <location>
        <begin position="1"/>
        <end position="31"/>
    </location>
</feature>
<reference evidence="3 4" key="1">
    <citation type="submission" date="2025-05" db="UniProtKB">
        <authorList>
            <consortium name="RefSeq"/>
        </authorList>
    </citation>
    <scope>NUCLEOTIDE SEQUENCE [LARGE SCALE GENOMIC DNA]</scope>
</reference>
<evidence type="ECO:0000313" key="5">
    <source>
        <dbReference type="RefSeq" id="XP_072845747.1"/>
    </source>
</evidence>
<evidence type="ECO:0000256" key="2">
    <source>
        <dbReference type="SAM" id="Phobius"/>
    </source>
</evidence>
<evidence type="ECO:0000313" key="4">
    <source>
        <dbReference type="RefSeq" id="XP_072845746.1"/>
    </source>
</evidence>
<keyword evidence="2" id="KW-0472">Membrane</keyword>
<organism evidence="3 6">
    <name type="scientific">Pogona vitticeps</name>
    <name type="common">central bearded dragon</name>
    <dbReference type="NCBI Taxonomy" id="103695"/>
    <lineage>
        <taxon>Eukaryota</taxon>
        <taxon>Metazoa</taxon>
        <taxon>Chordata</taxon>
        <taxon>Craniata</taxon>
        <taxon>Vertebrata</taxon>
        <taxon>Euteleostomi</taxon>
        <taxon>Lepidosauria</taxon>
        <taxon>Squamata</taxon>
        <taxon>Bifurcata</taxon>
        <taxon>Unidentata</taxon>
        <taxon>Episquamata</taxon>
        <taxon>Toxicofera</taxon>
        <taxon>Iguania</taxon>
        <taxon>Acrodonta</taxon>
        <taxon>Agamidae</taxon>
        <taxon>Amphibolurinae</taxon>
        <taxon>Pogona</taxon>
    </lineage>
</organism>
<dbReference type="RefSeq" id="XP_072845747.1">
    <property type="nucleotide sequence ID" value="XM_072989646.1"/>
</dbReference>
<dbReference type="PANTHER" id="PTHR16108:SF2">
    <property type="entry name" value="TRANSMEMBRANE PROTEIN 40"/>
    <property type="match status" value="1"/>
</dbReference>
<evidence type="ECO:0000256" key="1">
    <source>
        <dbReference type="SAM" id="MobiDB-lite"/>
    </source>
</evidence>
<dbReference type="Proteomes" id="UP001652642">
    <property type="component" value="Chromosome 2"/>
</dbReference>
<feature type="compositionally biased region" description="Basic and acidic residues" evidence="1">
    <location>
        <begin position="7"/>
        <end position="19"/>
    </location>
</feature>
<feature type="transmembrane region" description="Helical" evidence="2">
    <location>
        <begin position="91"/>
        <end position="113"/>
    </location>
</feature>
<gene>
    <name evidence="4 5 6" type="primary">TMEM40</name>
</gene>
<accession>A0ABM5FK08</accession>
<sequence>MKHHKSSAADRTVKQKDPSGEVVPYGDTEVKETEREPAAVYEHVDNHPPRHPRWCIPYIRKDDEFFHFVILCFAAGASLVCYYKYNNWIVALGVGLMTFASLETTGIYFGLVYRIRSILEGFVPLLQRVQMPGFRKVN</sequence>
<keyword evidence="3" id="KW-1185">Reference proteome</keyword>